<organism evidence="2 3">
    <name type="scientific">Vanrija pseudolonga</name>
    <dbReference type="NCBI Taxonomy" id="143232"/>
    <lineage>
        <taxon>Eukaryota</taxon>
        <taxon>Fungi</taxon>
        <taxon>Dikarya</taxon>
        <taxon>Basidiomycota</taxon>
        <taxon>Agaricomycotina</taxon>
        <taxon>Tremellomycetes</taxon>
        <taxon>Trichosporonales</taxon>
        <taxon>Trichosporonaceae</taxon>
        <taxon>Vanrija</taxon>
    </lineage>
</organism>
<dbReference type="Proteomes" id="UP000827549">
    <property type="component" value="Chromosome 7"/>
</dbReference>
<evidence type="ECO:0000313" key="3">
    <source>
        <dbReference type="Proteomes" id="UP000827549"/>
    </source>
</evidence>
<keyword evidence="3" id="KW-1185">Reference proteome</keyword>
<gene>
    <name evidence="2" type="ORF">LOC62_07G009503</name>
</gene>
<sequence>MNHHDPPDTTPWLRRRNPSPSATRPSPPGTLSPVPNPPPAHLPLRPHPPPPPDAHQHGWGPRAPIPPRQQQPIPEYTLSAHADVTAFLLGMPGTDAPWYLVQASRYTPKRTAAA</sequence>
<dbReference type="EMBL" id="CP086720">
    <property type="protein sequence ID" value="WOO86015.1"/>
    <property type="molecule type" value="Genomic_DNA"/>
</dbReference>
<accession>A0AAF0YFQ3</accession>
<dbReference type="GeneID" id="87812664"/>
<dbReference type="AlphaFoldDB" id="A0AAF0YFQ3"/>
<name>A0AAF0YFQ3_9TREE</name>
<evidence type="ECO:0000256" key="1">
    <source>
        <dbReference type="SAM" id="MobiDB-lite"/>
    </source>
</evidence>
<proteinExistence type="predicted"/>
<feature type="compositionally biased region" description="Pro residues" evidence="1">
    <location>
        <begin position="25"/>
        <end position="53"/>
    </location>
</feature>
<dbReference type="RefSeq" id="XP_062632041.1">
    <property type="nucleotide sequence ID" value="XM_062776057.1"/>
</dbReference>
<evidence type="ECO:0000313" key="2">
    <source>
        <dbReference type="EMBL" id="WOO86015.1"/>
    </source>
</evidence>
<protein>
    <submittedName>
        <fullName evidence="2">Uncharacterized protein</fullName>
    </submittedName>
</protein>
<reference evidence="2" key="1">
    <citation type="submission" date="2023-10" db="EMBL/GenBank/DDBJ databases">
        <authorList>
            <person name="Noh H."/>
        </authorList>
    </citation>
    <scope>NUCLEOTIDE SEQUENCE</scope>
    <source>
        <strain evidence="2">DUCC4014</strain>
    </source>
</reference>
<feature type="region of interest" description="Disordered" evidence="1">
    <location>
        <begin position="1"/>
        <end position="77"/>
    </location>
</feature>